<evidence type="ECO:0000313" key="2">
    <source>
        <dbReference type="EMBL" id="EAD3794188.1"/>
    </source>
</evidence>
<sequence>MRLILHSLKSCLNFYPTSTRQTIHAIEKGKYNPSLELSLCIAKYFETSIENIFYLEER</sequence>
<proteinExistence type="predicted"/>
<accession>A0A5L3L5Z4</accession>
<reference evidence="3" key="1">
    <citation type="submission" date="2019-05" db="EMBL/GenBank/DDBJ databases">
        <authorList>
            <consortium name="GenomeTrakr: Next Generation Sequencing Network for Food Pathogen Tracability"/>
        </authorList>
    </citation>
    <scope>NUCLEOTIDE SEQUENCE</scope>
    <source>
        <strain evidence="3">MOD1-LS1162</strain>
        <strain evidence="2 4">VA-WGS-00405</strain>
    </source>
</reference>
<dbReference type="CDD" id="cd00093">
    <property type="entry name" value="HTH_XRE"/>
    <property type="match status" value="1"/>
</dbReference>
<dbReference type="AlphaFoldDB" id="A0A5L3L5Z4"/>
<dbReference type="Proteomes" id="UP000345329">
    <property type="component" value="Unassembled WGS sequence"/>
</dbReference>
<dbReference type="PROSITE" id="PS50943">
    <property type="entry name" value="HTH_CROC1"/>
    <property type="match status" value="1"/>
</dbReference>
<dbReference type="InterPro" id="IPR010982">
    <property type="entry name" value="Lambda_DNA-bd_dom_sf"/>
</dbReference>
<evidence type="ECO:0000313" key="3">
    <source>
        <dbReference type="EMBL" id="EAK9659681.1"/>
    </source>
</evidence>
<protein>
    <submittedName>
        <fullName evidence="2 3">Transcriptional regulator</fullName>
    </submittedName>
</protein>
<comment type="caution">
    <text evidence="3">The sequence shown here is derived from an EMBL/GenBank/DDBJ whole genome shotgun (WGS) entry which is preliminary data.</text>
</comment>
<dbReference type="SUPFAM" id="SSF47413">
    <property type="entry name" value="lambda repressor-like DNA-binding domains"/>
    <property type="match status" value="1"/>
</dbReference>
<dbReference type="Gene3D" id="1.10.260.40">
    <property type="entry name" value="lambda repressor-like DNA-binding domains"/>
    <property type="match status" value="1"/>
</dbReference>
<dbReference type="EMBL" id="AACKIA010000010">
    <property type="protein sequence ID" value="EAK9659681.1"/>
    <property type="molecule type" value="Genomic_DNA"/>
</dbReference>
<feature type="domain" description="HTH cro/C1-type" evidence="1">
    <location>
        <begin position="19"/>
        <end position="52"/>
    </location>
</feature>
<evidence type="ECO:0000313" key="4">
    <source>
        <dbReference type="Proteomes" id="UP000345329"/>
    </source>
</evidence>
<evidence type="ECO:0000259" key="1">
    <source>
        <dbReference type="PROSITE" id="PS50943"/>
    </source>
</evidence>
<dbReference type="GO" id="GO:0003677">
    <property type="term" value="F:DNA binding"/>
    <property type="evidence" value="ECO:0007669"/>
    <property type="project" value="InterPro"/>
</dbReference>
<dbReference type="EMBL" id="AAAMZD010000013">
    <property type="protein sequence ID" value="EAD3794188.1"/>
    <property type="molecule type" value="Genomic_DNA"/>
</dbReference>
<name>A0A5L3L5Z4_LISMN</name>
<dbReference type="InterPro" id="IPR001387">
    <property type="entry name" value="Cro/C1-type_HTH"/>
</dbReference>
<gene>
    <name evidence="3" type="ORF">BW786_14600</name>
    <name evidence="2" type="ORF">UI29_15640</name>
</gene>
<organism evidence="3">
    <name type="scientific">Listeria monocytogenes</name>
    <dbReference type="NCBI Taxonomy" id="1639"/>
    <lineage>
        <taxon>Bacteria</taxon>
        <taxon>Bacillati</taxon>
        <taxon>Bacillota</taxon>
        <taxon>Bacilli</taxon>
        <taxon>Bacillales</taxon>
        <taxon>Listeriaceae</taxon>
        <taxon>Listeria</taxon>
    </lineage>
</organism>